<dbReference type="GeneID" id="31846519"/>
<dbReference type="InterPro" id="IPR005939">
    <property type="entry name" value="BLH_phosphatase-like"/>
</dbReference>
<accession>A0AAC9Z9M8</accession>
<name>A0AAC9Z9M8_9RHOB</name>
<dbReference type="Proteomes" id="UP000217545">
    <property type="component" value="Chromosome"/>
</dbReference>
<evidence type="ECO:0000313" key="2">
    <source>
        <dbReference type="EMBL" id="ATF06189.1"/>
    </source>
</evidence>
<gene>
    <name evidence="2" type="primary">blh_2</name>
    <name evidence="2" type="ORF">PhaeoP63_02122</name>
</gene>
<reference evidence="2 3" key="1">
    <citation type="journal article" date="2017" name="Front. Microbiol.">
        <title>Phaeobacter piscinae sp. nov., a species of the Roseobacter group and potential aquaculture probiont.</title>
        <authorList>
            <person name="Sonnenschein E.C."/>
            <person name="Phippen C.B.W."/>
            <person name="Nielsen K.F."/>
            <person name="Mateiu R.V."/>
            <person name="Melchiorsen J."/>
            <person name="Gram L."/>
            <person name="Overmann J."/>
            <person name="Freese H.M."/>
        </authorList>
    </citation>
    <scope>NUCLEOTIDE SEQUENCE [LARGE SCALE GENOMIC DNA]</scope>
    <source>
        <strain evidence="2 3">P63</strain>
    </source>
</reference>
<organism evidence="2 3">
    <name type="scientific">Phaeobacter gallaeciensis</name>
    <dbReference type="NCBI Taxonomy" id="60890"/>
    <lineage>
        <taxon>Bacteria</taxon>
        <taxon>Pseudomonadati</taxon>
        <taxon>Pseudomonadota</taxon>
        <taxon>Alphaproteobacteria</taxon>
        <taxon>Rhodobacterales</taxon>
        <taxon>Roseobacteraceae</taxon>
        <taxon>Phaeobacter</taxon>
    </lineage>
</organism>
<feature type="domain" description="Beta-lactamase hydrolase-like protein phosphatase-like" evidence="1">
    <location>
        <begin position="2"/>
        <end position="109"/>
    </location>
</feature>
<dbReference type="SUPFAM" id="SSF52821">
    <property type="entry name" value="Rhodanese/Cell cycle control phosphatase"/>
    <property type="match status" value="1"/>
</dbReference>
<dbReference type="EC" id="3.-.-.-" evidence="2"/>
<keyword evidence="2" id="KW-0378">Hydrolase</keyword>
<dbReference type="NCBIfam" id="TIGR01244">
    <property type="entry name" value="TIGR01244 family sulfur transferase"/>
    <property type="match status" value="1"/>
</dbReference>
<protein>
    <submittedName>
        <fullName evidence="2">Beta-lactamase hydrolase-like protein</fullName>
        <ecNumber evidence="2">3.-.-.-</ecNumber>
    </submittedName>
</protein>
<dbReference type="InterPro" id="IPR029021">
    <property type="entry name" value="Prot-tyrosine_phosphatase-like"/>
</dbReference>
<proteinExistence type="predicted"/>
<dbReference type="Pfam" id="PF04273">
    <property type="entry name" value="BLH_phosphatase"/>
    <property type="match status" value="1"/>
</dbReference>
<dbReference type="EMBL" id="CP010784">
    <property type="protein sequence ID" value="ATF06189.1"/>
    <property type="molecule type" value="Genomic_DNA"/>
</dbReference>
<dbReference type="CDD" id="cd14503">
    <property type="entry name" value="PTP-bact"/>
    <property type="match status" value="1"/>
</dbReference>
<dbReference type="AlphaFoldDB" id="A0AAC9Z9M8"/>
<sequence length="152" mass="16086">MDPRTLTPRYSVSPQISVEDLPQLAAAGFTMVICNRPDAEVPPSHQADAIRTAAEAQGLRFKVLPLTHQTMTPENVAKQQAFVEASDGPVLAYCASGTRCSVVWALGQAPLMPVDEILATTAEAGYQLDGLRPTLMAVATQAAQAAPAENDI</sequence>
<evidence type="ECO:0000259" key="1">
    <source>
        <dbReference type="Pfam" id="PF04273"/>
    </source>
</evidence>
<dbReference type="RefSeq" id="WP_024097542.1">
    <property type="nucleotide sequence ID" value="NZ_CP010588.1"/>
</dbReference>
<dbReference type="Gene3D" id="3.90.190.10">
    <property type="entry name" value="Protein tyrosine phosphatase superfamily"/>
    <property type="match status" value="1"/>
</dbReference>
<evidence type="ECO:0000313" key="3">
    <source>
        <dbReference type="Proteomes" id="UP000217545"/>
    </source>
</evidence>
<dbReference type="InterPro" id="IPR036873">
    <property type="entry name" value="Rhodanese-like_dom_sf"/>
</dbReference>
<dbReference type="GO" id="GO:0016787">
    <property type="term" value="F:hydrolase activity"/>
    <property type="evidence" value="ECO:0007669"/>
    <property type="project" value="UniProtKB-KW"/>
</dbReference>